<keyword evidence="4" id="KW-1185">Reference proteome</keyword>
<evidence type="ECO:0000259" key="2">
    <source>
        <dbReference type="Pfam" id="PF01578"/>
    </source>
</evidence>
<accession>A0ABT9GUW2</accession>
<gene>
    <name evidence="3" type="primary">ccsA</name>
    <name evidence="3" type="ORF">Q3O60_01380</name>
</gene>
<dbReference type="Proteomes" id="UP001231616">
    <property type="component" value="Unassembled WGS sequence"/>
</dbReference>
<comment type="caution">
    <text evidence="3">The sequence shown here is derived from an EMBL/GenBank/DDBJ whole genome shotgun (WGS) entry which is preliminary data.</text>
</comment>
<dbReference type="PANTHER" id="PTHR38034">
    <property type="entry name" value="INNER MEMBRANE PROTEIN YPJD"/>
    <property type="match status" value="1"/>
</dbReference>
<proteinExistence type="predicted"/>
<feature type="transmembrane region" description="Helical" evidence="1">
    <location>
        <begin position="35"/>
        <end position="58"/>
    </location>
</feature>
<dbReference type="InterPro" id="IPR002541">
    <property type="entry name" value="Cyt_c_assembly"/>
</dbReference>
<feature type="transmembrane region" description="Helical" evidence="1">
    <location>
        <begin position="123"/>
        <end position="147"/>
    </location>
</feature>
<keyword evidence="1" id="KW-1133">Transmembrane helix</keyword>
<name>A0ABT9GUW2_9GAMM</name>
<keyword evidence="1" id="KW-0472">Membrane</keyword>
<feature type="transmembrane region" description="Helical" evidence="1">
    <location>
        <begin position="213"/>
        <end position="230"/>
    </location>
</feature>
<evidence type="ECO:0000313" key="4">
    <source>
        <dbReference type="Proteomes" id="UP001231616"/>
    </source>
</evidence>
<keyword evidence="1" id="KW-0812">Transmembrane</keyword>
<feature type="transmembrane region" description="Helical" evidence="1">
    <location>
        <begin position="91"/>
        <end position="111"/>
    </location>
</feature>
<feature type="transmembrane region" description="Helical" evidence="1">
    <location>
        <begin position="65"/>
        <end position="85"/>
    </location>
</feature>
<dbReference type="Pfam" id="PF01578">
    <property type="entry name" value="Cytochrom_C_asm"/>
    <property type="match status" value="1"/>
</dbReference>
<dbReference type="RefSeq" id="WP_305892113.1">
    <property type="nucleotide sequence ID" value="NZ_JAUZVZ010000002.1"/>
</dbReference>
<evidence type="ECO:0000313" key="3">
    <source>
        <dbReference type="EMBL" id="MDP4534841.1"/>
    </source>
</evidence>
<dbReference type="EMBL" id="JAUZVZ010000002">
    <property type="protein sequence ID" value="MDP4534841.1"/>
    <property type="molecule type" value="Genomic_DNA"/>
</dbReference>
<protein>
    <submittedName>
        <fullName evidence="3">Cytochrome c biogenesis protein CcsA</fullName>
    </submittedName>
</protein>
<organism evidence="3 4">
    <name type="scientific">Alkalimonas collagenimarina</name>
    <dbReference type="NCBI Taxonomy" id="400390"/>
    <lineage>
        <taxon>Bacteria</taxon>
        <taxon>Pseudomonadati</taxon>
        <taxon>Pseudomonadota</taxon>
        <taxon>Gammaproteobacteria</taxon>
        <taxon>Alkalimonas</taxon>
    </lineage>
</organism>
<feature type="transmembrane region" description="Helical" evidence="1">
    <location>
        <begin position="236"/>
        <end position="255"/>
    </location>
</feature>
<evidence type="ECO:0000256" key="1">
    <source>
        <dbReference type="SAM" id="Phobius"/>
    </source>
</evidence>
<feature type="transmembrane region" description="Helical" evidence="1">
    <location>
        <begin position="179"/>
        <end position="201"/>
    </location>
</feature>
<dbReference type="InterPro" id="IPR052372">
    <property type="entry name" value="YpjD/HemX"/>
</dbReference>
<sequence>MYTLLLPLLSMLAYALAAGAVLSRLFHPAGPQLKFTFSAACLGLLLHAIVLSAALFTAEGQNFSLLNVSSLVSWLITVAVTLTALRSPLILLLPVVYGCAALVQLASMLLPQGSQMVNVEHNPVLLLHILIAFIAYVILILATLYSVQVSYISYKLKHKAMLTMPSYLPPLMQAEVLQFRLLLIGTLLLGLTLLSGALFTADWFAKQNLHKNVLSLMAFLLFAVLSWGHARLGWRGKIAITLTLIGSIVLTLAYFGSRFVREFLIAGVVG</sequence>
<reference evidence="3 4" key="1">
    <citation type="submission" date="2023-08" db="EMBL/GenBank/DDBJ databases">
        <authorList>
            <person name="Joshi A."/>
            <person name="Thite S."/>
        </authorList>
    </citation>
    <scope>NUCLEOTIDE SEQUENCE [LARGE SCALE GENOMIC DNA]</scope>
    <source>
        <strain evidence="3 4">AC40</strain>
    </source>
</reference>
<dbReference type="PANTHER" id="PTHR38034:SF1">
    <property type="entry name" value="INNER MEMBRANE PROTEIN YPJD"/>
    <property type="match status" value="1"/>
</dbReference>
<feature type="domain" description="Cytochrome c assembly protein" evidence="2">
    <location>
        <begin position="40"/>
        <end position="264"/>
    </location>
</feature>